<reference evidence="2 3" key="1">
    <citation type="submission" date="2019-09" db="EMBL/GenBank/DDBJ databases">
        <title>Genome sequence of Adhaeribacter sp. M2.</title>
        <authorList>
            <person name="Srinivasan S."/>
        </authorList>
    </citation>
    <scope>NUCLEOTIDE SEQUENCE [LARGE SCALE GENOMIC DNA]</scope>
    <source>
        <strain evidence="2 3">M2</strain>
    </source>
</reference>
<keyword evidence="1" id="KW-0472">Membrane</keyword>
<evidence type="ECO:0000313" key="2">
    <source>
        <dbReference type="EMBL" id="KAA9325019.1"/>
    </source>
</evidence>
<keyword evidence="3" id="KW-1185">Reference proteome</keyword>
<proteinExistence type="predicted"/>
<accession>A0A5N1IIB9</accession>
<dbReference type="AlphaFoldDB" id="A0A5N1IIB9"/>
<feature type="transmembrane region" description="Helical" evidence="1">
    <location>
        <begin position="78"/>
        <end position="99"/>
    </location>
</feature>
<gene>
    <name evidence="2" type="ORF">F0P94_19110</name>
</gene>
<evidence type="ECO:0000256" key="1">
    <source>
        <dbReference type="SAM" id="Phobius"/>
    </source>
</evidence>
<dbReference type="Proteomes" id="UP000326570">
    <property type="component" value="Unassembled WGS sequence"/>
</dbReference>
<keyword evidence="1" id="KW-1133">Transmembrane helix</keyword>
<dbReference type="EMBL" id="VTWT01000014">
    <property type="protein sequence ID" value="KAA9325019.1"/>
    <property type="molecule type" value="Genomic_DNA"/>
</dbReference>
<evidence type="ECO:0000313" key="3">
    <source>
        <dbReference type="Proteomes" id="UP000326570"/>
    </source>
</evidence>
<dbReference type="RefSeq" id="WP_150906091.1">
    <property type="nucleotide sequence ID" value="NZ_VTWT01000014.1"/>
</dbReference>
<comment type="caution">
    <text evidence="2">The sequence shown here is derived from an EMBL/GenBank/DDBJ whole genome shotgun (WGS) entry which is preliminary data.</text>
</comment>
<sequence length="185" mass="21009">MNYFTLFPLQGYWGKFVGLAISIVSLLLLLIYTLAGPTFLLKVFSPEKQLVSLLWLFSIGLFMLSFSKEKIDDERVQLVRYTALRGMVLMCFIGLFSSFSPLMIDDLGMSLMAKGSTLALVLMVIVAPLLTYQVIFNIGLHLNTDWVYNDLSAEDNLKKNPKFFLFYIIFITLLLTGILILNVLK</sequence>
<feature type="transmembrane region" description="Helical" evidence="1">
    <location>
        <begin position="50"/>
        <end position="66"/>
    </location>
</feature>
<organism evidence="2 3">
    <name type="scientific">Adhaeribacter soli</name>
    <dbReference type="NCBI Taxonomy" id="2607655"/>
    <lineage>
        <taxon>Bacteria</taxon>
        <taxon>Pseudomonadati</taxon>
        <taxon>Bacteroidota</taxon>
        <taxon>Cytophagia</taxon>
        <taxon>Cytophagales</taxon>
        <taxon>Hymenobacteraceae</taxon>
        <taxon>Adhaeribacter</taxon>
    </lineage>
</organism>
<feature type="transmembrane region" description="Helical" evidence="1">
    <location>
        <begin position="163"/>
        <end position="184"/>
    </location>
</feature>
<protein>
    <submittedName>
        <fullName evidence="2">Uncharacterized protein</fullName>
    </submittedName>
</protein>
<name>A0A5N1IIB9_9BACT</name>
<feature type="transmembrane region" description="Helical" evidence="1">
    <location>
        <begin position="12"/>
        <end position="35"/>
    </location>
</feature>
<feature type="transmembrane region" description="Helical" evidence="1">
    <location>
        <begin position="119"/>
        <end position="142"/>
    </location>
</feature>
<keyword evidence="1" id="KW-0812">Transmembrane</keyword>